<proteinExistence type="predicted"/>
<evidence type="ECO:0000313" key="4">
    <source>
        <dbReference type="Proteomes" id="UP000177610"/>
    </source>
</evidence>
<feature type="transmembrane region" description="Helical" evidence="2">
    <location>
        <begin position="6"/>
        <end position="27"/>
    </location>
</feature>
<keyword evidence="2" id="KW-0472">Membrane</keyword>
<name>A0A1F5N7P6_9BACT</name>
<sequence>MADLTWQQWLKIIVVGGSLACAGLWFFELRHNPYRKLSFAERILHNWAQNGVRRNARKHAEQQAKAAASDIVQT</sequence>
<accession>A0A1F5N7P6</accession>
<evidence type="ECO:0000256" key="2">
    <source>
        <dbReference type="SAM" id="Phobius"/>
    </source>
</evidence>
<dbReference type="STRING" id="1817821.A2717_03705"/>
<gene>
    <name evidence="3" type="ORF">A2717_03705</name>
</gene>
<dbReference type="EMBL" id="MFEH01000005">
    <property type="protein sequence ID" value="OGE73711.1"/>
    <property type="molecule type" value="Genomic_DNA"/>
</dbReference>
<organism evidence="3 4">
    <name type="scientific">Candidatus Doudnabacteria bacterium RIFCSPHIGHO2_01_FULL_41_86</name>
    <dbReference type="NCBI Taxonomy" id="1817821"/>
    <lineage>
        <taxon>Bacteria</taxon>
        <taxon>Candidatus Doudnaibacteriota</taxon>
    </lineage>
</organism>
<protein>
    <submittedName>
        <fullName evidence="3">Uncharacterized protein</fullName>
    </submittedName>
</protein>
<comment type="caution">
    <text evidence="3">The sequence shown here is derived from an EMBL/GenBank/DDBJ whole genome shotgun (WGS) entry which is preliminary data.</text>
</comment>
<keyword evidence="2" id="KW-0812">Transmembrane</keyword>
<dbReference type="AlphaFoldDB" id="A0A1F5N7P6"/>
<dbReference type="Proteomes" id="UP000177610">
    <property type="component" value="Unassembled WGS sequence"/>
</dbReference>
<keyword evidence="2" id="KW-1133">Transmembrane helix</keyword>
<reference evidence="3 4" key="1">
    <citation type="journal article" date="2016" name="Nat. Commun.">
        <title>Thousands of microbial genomes shed light on interconnected biogeochemical processes in an aquifer system.</title>
        <authorList>
            <person name="Anantharaman K."/>
            <person name="Brown C.T."/>
            <person name="Hug L.A."/>
            <person name="Sharon I."/>
            <person name="Castelle C.J."/>
            <person name="Probst A.J."/>
            <person name="Thomas B.C."/>
            <person name="Singh A."/>
            <person name="Wilkins M.J."/>
            <person name="Karaoz U."/>
            <person name="Brodie E.L."/>
            <person name="Williams K.H."/>
            <person name="Hubbard S.S."/>
            <person name="Banfield J.F."/>
        </authorList>
    </citation>
    <scope>NUCLEOTIDE SEQUENCE [LARGE SCALE GENOMIC DNA]</scope>
</reference>
<evidence type="ECO:0000256" key="1">
    <source>
        <dbReference type="SAM" id="MobiDB-lite"/>
    </source>
</evidence>
<feature type="region of interest" description="Disordered" evidence="1">
    <location>
        <begin position="55"/>
        <end position="74"/>
    </location>
</feature>
<evidence type="ECO:0000313" key="3">
    <source>
        <dbReference type="EMBL" id="OGE73711.1"/>
    </source>
</evidence>